<dbReference type="SUPFAM" id="SSF46785">
    <property type="entry name" value="Winged helix' DNA-binding domain"/>
    <property type="match status" value="1"/>
</dbReference>
<dbReference type="Pfam" id="PF03551">
    <property type="entry name" value="PadR"/>
    <property type="match status" value="1"/>
</dbReference>
<organism evidence="2 3">
    <name type="scientific">Splendidivirga corallicola</name>
    <dbReference type="NCBI Taxonomy" id="3051826"/>
    <lineage>
        <taxon>Bacteria</taxon>
        <taxon>Pseudomonadati</taxon>
        <taxon>Bacteroidota</taxon>
        <taxon>Cytophagia</taxon>
        <taxon>Cytophagales</taxon>
        <taxon>Splendidivirgaceae</taxon>
        <taxon>Splendidivirga</taxon>
    </lineage>
</organism>
<accession>A0ABT8KWX9</accession>
<feature type="domain" description="Transcription regulator PadR N-terminal" evidence="1">
    <location>
        <begin position="15"/>
        <end position="89"/>
    </location>
</feature>
<sequence>MSNRETIGLLEEMILLIVLKNQEINGAEVSREYQEAFRKNISLPAIIAVLKRLEKKGLLTSHVGEPKKERGGRRKRLYEATLQGYEVVAEIQKFRNESWKNIPYFDI</sequence>
<gene>
    <name evidence="2" type="ORF">QQ008_24970</name>
</gene>
<reference evidence="2" key="1">
    <citation type="submission" date="2023-06" db="EMBL/GenBank/DDBJ databases">
        <title>Genomic of Parafulvivirga corallium.</title>
        <authorList>
            <person name="Wang G."/>
        </authorList>
    </citation>
    <scope>NUCLEOTIDE SEQUENCE</scope>
    <source>
        <strain evidence="2">BMA10</strain>
    </source>
</reference>
<dbReference type="InterPro" id="IPR036388">
    <property type="entry name" value="WH-like_DNA-bd_sf"/>
</dbReference>
<dbReference type="Proteomes" id="UP001172082">
    <property type="component" value="Unassembled WGS sequence"/>
</dbReference>
<evidence type="ECO:0000259" key="1">
    <source>
        <dbReference type="Pfam" id="PF03551"/>
    </source>
</evidence>
<dbReference type="Gene3D" id="1.10.10.10">
    <property type="entry name" value="Winged helix-like DNA-binding domain superfamily/Winged helix DNA-binding domain"/>
    <property type="match status" value="1"/>
</dbReference>
<keyword evidence="3" id="KW-1185">Reference proteome</keyword>
<name>A0ABT8KWX9_9BACT</name>
<dbReference type="InterPro" id="IPR005149">
    <property type="entry name" value="Tscrpt_reg_PadR_N"/>
</dbReference>
<proteinExistence type="predicted"/>
<evidence type="ECO:0000313" key="3">
    <source>
        <dbReference type="Proteomes" id="UP001172082"/>
    </source>
</evidence>
<comment type="caution">
    <text evidence="2">The sequence shown here is derived from an EMBL/GenBank/DDBJ whole genome shotgun (WGS) entry which is preliminary data.</text>
</comment>
<dbReference type="InterPro" id="IPR036390">
    <property type="entry name" value="WH_DNA-bd_sf"/>
</dbReference>
<protein>
    <submittedName>
        <fullName evidence="2">Helix-turn-helix transcriptional regulator</fullName>
    </submittedName>
</protein>
<dbReference type="EMBL" id="JAUJEA010000012">
    <property type="protein sequence ID" value="MDN5204668.1"/>
    <property type="molecule type" value="Genomic_DNA"/>
</dbReference>
<evidence type="ECO:0000313" key="2">
    <source>
        <dbReference type="EMBL" id="MDN5204668.1"/>
    </source>
</evidence>
<dbReference type="RefSeq" id="WP_346754692.1">
    <property type="nucleotide sequence ID" value="NZ_JAUJEA010000012.1"/>
</dbReference>